<dbReference type="AlphaFoldDB" id="A0A545V3P2"/>
<name>A0A545V3P2_9HYPO</name>
<sequence>MYFLELTSAFSYLLGEAIEANSGLFLVGADLGTVLQKCISQPCLPDYLPYIYTVHFTVPLFDATSCPCLHVCLQGTLSSVAMYRLIQFFTTRSPVIHSLRPFSHFPKPRGIGVASQIEP</sequence>
<dbReference type="Proteomes" id="UP000315783">
    <property type="component" value="Unassembled WGS sequence"/>
</dbReference>
<organism evidence="1 2">
    <name type="scientific">Cordyceps javanica</name>
    <dbReference type="NCBI Taxonomy" id="43265"/>
    <lineage>
        <taxon>Eukaryota</taxon>
        <taxon>Fungi</taxon>
        <taxon>Dikarya</taxon>
        <taxon>Ascomycota</taxon>
        <taxon>Pezizomycotina</taxon>
        <taxon>Sordariomycetes</taxon>
        <taxon>Hypocreomycetidae</taxon>
        <taxon>Hypocreales</taxon>
        <taxon>Cordycipitaceae</taxon>
        <taxon>Cordyceps</taxon>
    </lineage>
</organism>
<gene>
    <name evidence="1" type="ORF">IF1G_04913</name>
</gene>
<protein>
    <submittedName>
        <fullName evidence="1">Uncharacterized protein</fullName>
    </submittedName>
</protein>
<evidence type="ECO:0000313" key="2">
    <source>
        <dbReference type="Proteomes" id="UP000315783"/>
    </source>
</evidence>
<keyword evidence="2" id="KW-1185">Reference proteome</keyword>
<accession>A0A545V3P2</accession>
<reference evidence="1 2" key="1">
    <citation type="journal article" date="2019" name="Appl. Microbiol. Biotechnol.">
        <title>Genome sequence of Isaria javanica and comparative genome analysis insights into family S53 peptidase evolution in fungal entomopathogens.</title>
        <authorList>
            <person name="Lin R."/>
            <person name="Zhang X."/>
            <person name="Xin B."/>
            <person name="Zou M."/>
            <person name="Gao Y."/>
            <person name="Qin F."/>
            <person name="Hu Q."/>
            <person name="Xie B."/>
            <person name="Cheng X."/>
        </authorList>
    </citation>
    <scope>NUCLEOTIDE SEQUENCE [LARGE SCALE GENOMIC DNA]</scope>
    <source>
        <strain evidence="1 2">IJ1G</strain>
    </source>
</reference>
<comment type="caution">
    <text evidence="1">The sequence shown here is derived from an EMBL/GenBank/DDBJ whole genome shotgun (WGS) entry which is preliminary data.</text>
</comment>
<proteinExistence type="predicted"/>
<evidence type="ECO:0000313" key="1">
    <source>
        <dbReference type="EMBL" id="TQV96330.1"/>
    </source>
</evidence>
<dbReference type="EMBL" id="SPUK01000006">
    <property type="protein sequence ID" value="TQV96330.1"/>
    <property type="molecule type" value="Genomic_DNA"/>
</dbReference>